<dbReference type="InterPro" id="IPR000640">
    <property type="entry name" value="EFG_V-like"/>
</dbReference>
<keyword evidence="2" id="KW-0251">Elongation factor</keyword>
<evidence type="ECO:0000256" key="4">
    <source>
        <dbReference type="ARBA" id="ARBA00023128"/>
    </source>
</evidence>
<dbReference type="GO" id="GO:0070125">
    <property type="term" value="P:mitochondrial translational elongation"/>
    <property type="evidence" value="ECO:0007669"/>
    <property type="project" value="TreeGrafter"/>
</dbReference>
<dbReference type="InterPro" id="IPR014721">
    <property type="entry name" value="Ribsml_uS5_D2-typ_fold_subgr"/>
</dbReference>
<dbReference type="GO" id="GO:0003746">
    <property type="term" value="F:translation elongation factor activity"/>
    <property type="evidence" value="ECO:0007669"/>
    <property type="project" value="UniProtKB-KW"/>
</dbReference>
<sequence>MGKWQVLEPIMNVEVSCPSEYQGELIGQVSRRNGVLISTDDSNNWFTINAEVPLNDMFGFATELRSSTQGKGDYTMEYCRYSPARADLTQHLIEQYNQQLEANRLMKKKNK</sequence>
<dbReference type="EMBL" id="CAJPIZ010000160">
    <property type="protein sequence ID" value="CAG2100628.1"/>
    <property type="molecule type" value="Genomic_DNA"/>
</dbReference>
<proteinExistence type="predicted"/>
<evidence type="ECO:0000313" key="7">
    <source>
        <dbReference type="EMBL" id="CAD7620198.1"/>
    </source>
</evidence>
<keyword evidence="3" id="KW-0648">Protein biosynthesis</keyword>
<dbReference type="GO" id="GO:0005739">
    <property type="term" value="C:mitochondrion"/>
    <property type="evidence" value="ECO:0007669"/>
    <property type="project" value="TreeGrafter"/>
</dbReference>
<dbReference type="PANTHER" id="PTHR43636">
    <property type="entry name" value="ELONGATION FACTOR G, MITOCHONDRIAL"/>
    <property type="match status" value="1"/>
</dbReference>
<dbReference type="Gene3D" id="3.30.230.10">
    <property type="match status" value="1"/>
</dbReference>
<dbReference type="AlphaFoldDB" id="A0A7R9KCF5"/>
<dbReference type="InterPro" id="IPR035647">
    <property type="entry name" value="EFG_III/V"/>
</dbReference>
<accession>A0A7R9KCF5</accession>
<dbReference type="PANTHER" id="PTHR43636:SF2">
    <property type="entry name" value="ELONGATION FACTOR G, MITOCHONDRIAL"/>
    <property type="match status" value="1"/>
</dbReference>
<dbReference type="EMBL" id="OC854735">
    <property type="protein sequence ID" value="CAD7620198.1"/>
    <property type="molecule type" value="Genomic_DNA"/>
</dbReference>
<evidence type="ECO:0000259" key="6">
    <source>
        <dbReference type="SMART" id="SM00838"/>
    </source>
</evidence>
<dbReference type="Gene3D" id="3.30.70.240">
    <property type="match status" value="1"/>
</dbReference>
<gene>
    <name evidence="7" type="ORF">OSB1V03_LOCUS692</name>
</gene>
<feature type="domain" description="Elongation factor EFG" evidence="6">
    <location>
        <begin position="5"/>
        <end position="92"/>
    </location>
</feature>
<dbReference type="Proteomes" id="UP000759131">
    <property type="component" value="Unassembled WGS sequence"/>
</dbReference>
<dbReference type="FunFam" id="3.30.70.240:FF:000001">
    <property type="entry name" value="Elongation factor G"/>
    <property type="match status" value="1"/>
</dbReference>
<protein>
    <recommendedName>
        <fullName evidence="6">Elongation factor EFG domain-containing protein</fullName>
    </recommendedName>
</protein>
<dbReference type="OrthoDB" id="198619at2759"/>
<evidence type="ECO:0000256" key="3">
    <source>
        <dbReference type="ARBA" id="ARBA00022917"/>
    </source>
</evidence>
<keyword evidence="4" id="KW-0496">Mitochondrion</keyword>
<name>A0A7R9KCF5_9ACAR</name>
<dbReference type="SUPFAM" id="SSF54980">
    <property type="entry name" value="EF-G C-terminal domain-like"/>
    <property type="match status" value="1"/>
</dbReference>
<evidence type="ECO:0000313" key="8">
    <source>
        <dbReference type="Proteomes" id="UP000759131"/>
    </source>
</evidence>
<dbReference type="GO" id="GO:0005525">
    <property type="term" value="F:GTP binding"/>
    <property type="evidence" value="ECO:0007669"/>
    <property type="project" value="UniProtKB-KW"/>
</dbReference>
<keyword evidence="1" id="KW-0547">Nucleotide-binding</keyword>
<evidence type="ECO:0000256" key="2">
    <source>
        <dbReference type="ARBA" id="ARBA00022768"/>
    </source>
</evidence>
<dbReference type="SMART" id="SM00838">
    <property type="entry name" value="EFG_C"/>
    <property type="match status" value="1"/>
</dbReference>
<reference evidence="7" key="1">
    <citation type="submission" date="2020-11" db="EMBL/GenBank/DDBJ databases">
        <authorList>
            <person name="Tran Van P."/>
        </authorList>
    </citation>
    <scope>NUCLEOTIDE SEQUENCE</scope>
</reference>
<organism evidence="7">
    <name type="scientific">Medioppia subpectinata</name>
    <dbReference type="NCBI Taxonomy" id="1979941"/>
    <lineage>
        <taxon>Eukaryota</taxon>
        <taxon>Metazoa</taxon>
        <taxon>Ecdysozoa</taxon>
        <taxon>Arthropoda</taxon>
        <taxon>Chelicerata</taxon>
        <taxon>Arachnida</taxon>
        <taxon>Acari</taxon>
        <taxon>Acariformes</taxon>
        <taxon>Sarcoptiformes</taxon>
        <taxon>Oribatida</taxon>
        <taxon>Brachypylina</taxon>
        <taxon>Oppioidea</taxon>
        <taxon>Oppiidae</taxon>
        <taxon>Medioppia</taxon>
    </lineage>
</organism>
<keyword evidence="5" id="KW-0342">GTP-binding</keyword>
<evidence type="ECO:0000256" key="1">
    <source>
        <dbReference type="ARBA" id="ARBA00022741"/>
    </source>
</evidence>
<dbReference type="GO" id="GO:0003924">
    <property type="term" value="F:GTPase activity"/>
    <property type="evidence" value="ECO:0007669"/>
    <property type="project" value="TreeGrafter"/>
</dbReference>
<dbReference type="Pfam" id="PF00679">
    <property type="entry name" value="EFG_C"/>
    <property type="match status" value="1"/>
</dbReference>
<evidence type="ECO:0000256" key="5">
    <source>
        <dbReference type="ARBA" id="ARBA00023134"/>
    </source>
</evidence>
<keyword evidence="8" id="KW-1185">Reference proteome</keyword>